<feature type="transmembrane region" description="Helical" evidence="3">
    <location>
        <begin position="332"/>
        <end position="353"/>
    </location>
</feature>
<dbReference type="InterPro" id="IPR050768">
    <property type="entry name" value="UPF0353/GerABKA_families"/>
</dbReference>
<gene>
    <name evidence="4" type="ORF">OBO34_07715</name>
</gene>
<dbReference type="AlphaFoldDB" id="A0A9J6QM44"/>
<dbReference type="PIRSF" id="PIRSF005690">
    <property type="entry name" value="GerBA"/>
    <property type="match status" value="1"/>
</dbReference>
<dbReference type="RefSeq" id="WP_253019805.1">
    <property type="nucleotide sequence ID" value="NZ_JAOSHN010000003.1"/>
</dbReference>
<reference evidence="4" key="1">
    <citation type="submission" date="2022-09" db="EMBL/GenBank/DDBJ databases">
        <title>Culturomic study of gut microbiota in children with autism spectrum disorder.</title>
        <authorList>
            <person name="Efimov B.A."/>
            <person name="Chaplin A.V."/>
            <person name="Sokolova S.R."/>
            <person name="Pikina A.P."/>
            <person name="Korzhanova M."/>
            <person name="Belova V."/>
            <person name="Korostin D."/>
        </authorList>
    </citation>
    <scope>NUCLEOTIDE SEQUENCE</scope>
    <source>
        <strain evidence="4">ASD5510</strain>
    </source>
</reference>
<dbReference type="Pfam" id="PF03323">
    <property type="entry name" value="GerA"/>
    <property type="match status" value="1"/>
</dbReference>
<comment type="similarity">
    <text evidence="1">Belongs to the GerABKA family.</text>
</comment>
<protein>
    <submittedName>
        <fullName evidence="4">Spore germination protein</fullName>
    </submittedName>
</protein>
<dbReference type="PANTHER" id="PTHR22550">
    <property type="entry name" value="SPORE GERMINATION PROTEIN"/>
    <property type="match status" value="1"/>
</dbReference>
<evidence type="ECO:0000256" key="1">
    <source>
        <dbReference type="ARBA" id="ARBA00005278"/>
    </source>
</evidence>
<dbReference type="EMBL" id="JAOSHN010000003">
    <property type="protein sequence ID" value="MCU7378241.1"/>
    <property type="molecule type" value="Genomic_DNA"/>
</dbReference>
<dbReference type="GO" id="GO:0016020">
    <property type="term" value="C:membrane"/>
    <property type="evidence" value="ECO:0007669"/>
    <property type="project" value="InterPro"/>
</dbReference>
<feature type="transmembrane region" description="Helical" evidence="3">
    <location>
        <begin position="416"/>
        <end position="441"/>
    </location>
</feature>
<evidence type="ECO:0000256" key="2">
    <source>
        <dbReference type="ARBA" id="ARBA00023136"/>
    </source>
</evidence>
<dbReference type="PANTHER" id="PTHR22550:SF9">
    <property type="entry name" value="STAGE V SPORULATION PROTEIN AF"/>
    <property type="match status" value="1"/>
</dbReference>
<name>A0A9J6QM44_9FIRM</name>
<sequence>MNKYKEYLDAFRKKLPLGESFDVLERNISIGGKETTIFFIDGLVNGEVMQRVMSYLLRVPLEKMKDVHTSKTFIERNLPFLDTLTETDIDKALKHFYSGLIPFIIDGLDEIIIIDIREYPARSVQEPAKEKSLRGAKDGFTETLMTNVALIRRRLRDSNLIFKGFIVGNESKSDVCLVYMKGKADPKLVDQLSDELNKLKLETTTVGEQTLIDAMGKLQGKRGGRRGGWLNPFPKVRYTQRPDVISAHVAEGKLAIITDNSPTVILIPAGIFDFVQDVDDYYFPVVTGNYFRLLRIANALVILFLTPVYLLVSQGDIPIPINETFFVPDEEFAISLFWQFILLELAIDGLKLASLNTPESLGMSLSVIGALILGEFSISSGWFIPQTILCMAVVALASFTQPSIELGYAVKFMRILILIGAAVYGIWGAVIGLAVGLLFMVSTKTLAGTSYLYPLIPFDKKALKKLLFRTKE</sequence>
<evidence type="ECO:0000313" key="4">
    <source>
        <dbReference type="EMBL" id="MCU7378241.1"/>
    </source>
</evidence>
<keyword evidence="2 3" id="KW-0472">Membrane</keyword>
<proteinExistence type="inferred from homology"/>
<keyword evidence="3" id="KW-0812">Transmembrane</keyword>
<accession>A0A9J6QM44</accession>
<evidence type="ECO:0000256" key="3">
    <source>
        <dbReference type="SAM" id="Phobius"/>
    </source>
</evidence>
<keyword evidence="3" id="KW-1133">Transmembrane helix</keyword>
<dbReference type="GO" id="GO:0009847">
    <property type="term" value="P:spore germination"/>
    <property type="evidence" value="ECO:0007669"/>
    <property type="project" value="InterPro"/>
</dbReference>
<dbReference type="Proteomes" id="UP001065549">
    <property type="component" value="Unassembled WGS sequence"/>
</dbReference>
<feature type="transmembrane region" description="Helical" evidence="3">
    <location>
        <begin position="360"/>
        <end position="378"/>
    </location>
</feature>
<organism evidence="4 5">
    <name type="scientific">Hominibacterium faecale</name>
    <dbReference type="NCBI Taxonomy" id="2839743"/>
    <lineage>
        <taxon>Bacteria</taxon>
        <taxon>Bacillati</taxon>
        <taxon>Bacillota</taxon>
        <taxon>Clostridia</taxon>
        <taxon>Peptostreptococcales</taxon>
        <taxon>Anaerovoracaceae</taxon>
        <taxon>Hominibacterium</taxon>
    </lineage>
</organism>
<feature type="transmembrane region" description="Helical" evidence="3">
    <location>
        <begin position="384"/>
        <end position="404"/>
    </location>
</feature>
<keyword evidence="5" id="KW-1185">Reference proteome</keyword>
<comment type="caution">
    <text evidence="4">The sequence shown here is derived from an EMBL/GenBank/DDBJ whole genome shotgun (WGS) entry which is preliminary data.</text>
</comment>
<feature type="transmembrane region" description="Helical" evidence="3">
    <location>
        <begin position="293"/>
        <end position="312"/>
    </location>
</feature>
<dbReference type="InterPro" id="IPR004995">
    <property type="entry name" value="Spore_Ger"/>
</dbReference>
<evidence type="ECO:0000313" key="5">
    <source>
        <dbReference type="Proteomes" id="UP001065549"/>
    </source>
</evidence>